<dbReference type="GO" id="GO:0004540">
    <property type="term" value="F:RNA nuclease activity"/>
    <property type="evidence" value="ECO:0007669"/>
    <property type="project" value="InterPro"/>
</dbReference>
<evidence type="ECO:0000256" key="3">
    <source>
        <dbReference type="ARBA" id="ARBA00022723"/>
    </source>
</evidence>
<keyword evidence="5 6" id="KW-0460">Magnesium</keyword>
<keyword evidence="4 6" id="KW-0378">Hydrolase</keyword>
<dbReference type="EC" id="3.1.-.-" evidence="6"/>
<accession>A0A498PQG8</accession>
<dbReference type="GO" id="GO:0090729">
    <property type="term" value="F:toxin activity"/>
    <property type="evidence" value="ECO:0007669"/>
    <property type="project" value="UniProtKB-KW"/>
</dbReference>
<name>A0A498PQG8_9MYCO</name>
<comment type="function">
    <text evidence="6">Toxic component of a toxin-antitoxin (TA) system. An RNase.</text>
</comment>
<proteinExistence type="inferred from homology"/>
<dbReference type="InterPro" id="IPR006226">
    <property type="entry name" value="Mtu_PIN"/>
</dbReference>
<evidence type="ECO:0000256" key="6">
    <source>
        <dbReference type="HAMAP-Rule" id="MF_00265"/>
    </source>
</evidence>
<keyword evidence="3 6" id="KW-0479">Metal-binding</keyword>
<comment type="cofactor">
    <cofactor evidence="6">
        <name>Mg(2+)</name>
        <dbReference type="ChEBI" id="CHEBI:18420"/>
    </cofactor>
</comment>
<comment type="similarity">
    <text evidence="6">Belongs to the PINc/VapC protein family.</text>
</comment>
<organism evidence="8 9">
    <name type="scientific">Mycobacterium innocens</name>
    <dbReference type="NCBI Taxonomy" id="2341083"/>
    <lineage>
        <taxon>Bacteria</taxon>
        <taxon>Bacillati</taxon>
        <taxon>Actinomycetota</taxon>
        <taxon>Actinomycetes</taxon>
        <taxon>Mycobacteriales</taxon>
        <taxon>Mycobacteriaceae</taxon>
        <taxon>Mycobacterium</taxon>
    </lineage>
</organism>
<feature type="binding site" evidence="6">
    <location>
        <position position="132"/>
    </location>
    <ligand>
        <name>Mg(2+)</name>
        <dbReference type="ChEBI" id="CHEBI:18420"/>
    </ligand>
</feature>
<keyword evidence="1 6" id="KW-1277">Toxin-antitoxin system</keyword>
<feature type="binding site" evidence="6">
    <location>
        <position position="36"/>
    </location>
    <ligand>
        <name>Mg(2+)</name>
        <dbReference type="ChEBI" id="CHEBI:18420"/>
    </ligand>
</feature>
<evidence type="ECO:0000313" key="8">
    <source>
        <dbReference type="EMBL" id="VBA34357.1"/>
    </source>
</evidence>
<dbReference type="InterPro" id="IPR022907">
    <property type="entry name" value="VapC_family"/>
</dbReference>
<dbReference type="AlphaFoldDB" id="A0A498PQG8"/>
<evidence type="ECO:0000256" key="7">
    <source>
        <dbReference type="SAM" id="MobiDB-lite"/>
    </source>
</evidence>
<dbReference type="InterPro" id="IPR029060">
    <property type="entry name" value="PIN-like_dom_sf"/>
</dbReference>
<evidence type="ECO:0000256" key="1">
    <source>
        <dbReference type="ARBA" id="ARBA00022649"/>
    </source>
</evidence>
<dbReference type="Proteomes" id="UP000267289">
    <property type="component" value="Unassembled WGS sequence"/>
</dbReference>
<evidence type="ECO:0000256" key="4">
    <source>
        <dbReference type="ARBA" id="ARBA00022801"/>
    </source>
</evidence>
<dbReference type="NCBIfam" id="TIGR00028">
    <property type="entry name" value="Mtu_PIN_fam"/>
    <property type="match status" value="1"/>
</dbReference>
<keyword evidence="2 6" id="KW-0540">Nuclease</keyword>
<keyword evidence="9" id="KW-1185">Reference proteome</keyword>
<gene>
    <name evidence="6" type="primary">vapC</name>
    <name evidence="8" type="ORF">LAUMK13_00475</name>
</gene>
<dbReference type="HAMAP" id="MF_00265">
    <property type="entry name" value="VapC_Nob1"/>
    <property type="match status" value="1"/>
</dbReference>
<protein>
    <recommendedName>
        <fullName evidence="6">Ribonuclease VapC</fullName>
        <shortName evidence="6">RNase VapC</shortName>
        <ecNumber evidence="6">3.1.-.-</ecNumber>
    </recommendedName>
    <alternativeName>
        <fullName evidence="6">Toxin VapC</fullName>
    </alternativeName>
</protein>
<evidence type="ECO:0000313" key="9">
    <source>
        <dbReference type="Proteomes" id="UP000267289"/>
    </source>
</evidence>
<dbReference type="GO" id="GO:0016788">
    <property type="term" value="F:hydrolase activity, acting on ester bonds"/>
    <property type="evidence" value="ECO:0007669"/>
    <property type="project" value="InterPro"/>
</dbReference>
<dbReference type="SUPFAM" id="SSF88723">
    <property type="entry name" value="PIN domain-like"/>
    <property type="match status" value="1"/>
</dbReference>
<sequence>MMPGMRTTLTPDEDVVRLIEKAVHRERRPMKHVINDALRSALAQPMERRTPYQLKPHRTAVRPTYPAIFGFLRIATNARILTEPLSAAEAVAYVRDWLTQPNVDLLIPSARHLDLASGLLEELGTAANLTTDVQLAAYAIEHNTEMQSNDPDFARFAGPTWTDPLRDRKPARYSDIWNSTIAATASTASSSAASRAAADGADSTA</sequence>
<evidence type="ECO:0000256" key="2">
    <source>
        <dbReference type="ARBA" id="ARBA00022722"/>
    </source>
</evidence>
<keyword evidence="6" id="KW-0800">Toxin</keyword>
<feature type="region of interest" description="Disordered" evidence="7">
    <location>
        <begin position="185"/>
        <end position="205"/>
    </location>
</feature>
<dbReference type="EMBL" id="UPHQ01000021">
    <property type="protein sequence ID" value="VBA34357.1"/>
    <property type="molecule type" value="Genomic_DNA"/>
</dbReference>
<dbReference type="GO" id="GO:0000287">
    <property type="term" value="F:magnesium ion binding"/>
    <property type="evidence" value="ECO:0007669"/>
    <property type="project" value="UniProtKB-UniRule"/>
</dbReference>
<evidence type="ECO:0000256" key="5">
    <source>
        <dbReference type="ARBA" id="ARBA00022842"/>
    </source>
</evidence>
<reference evidence="8 9" key="1">
    <citation type="submission" date="2018-09" db="EMBL/GenBank/DDBJ databases">
        <authorList>
            <person name="Tagini F."/>
        </authorList>
    </citation>
    <scope>NUCLEOTIDE SEQUENCE [LARGE SCALE GENOMIC DNA]</scope>
    <source>
        <strain evidence="8 9">MK13</strain>
    </source>
</reference>